<sequence>MSKSDNVDPVAIVMWIVTIILTGVAGILSWNLIEPDSFWNFIVFITLWCVLSRVAHLISMILIAMFDSWF</sequence>
<evidence type="ECO:0000313" key="3">
    <source>
        <dbReference type="Proteomes" id="UP000474630"/>
    </source>
</evidence>
<keyword evidence="1" id="KW-0812">Transmembrane</keyword>
<accession>A0A6C0RB00</accession>
<dbReference type="KEGG" id="drc:G0Q07_04985"/>
<dbReference type="Proteomes" id="UP000474630">
    <property type="component" value="Chromosome"/>
</dbReference>
<keyword evidence="3" id="KW-1185">Reference proteome</keyword>
<keyword evidence="1" id="KW-1133">Transmembrane helix</keyword>
<feature type="transmembrane region" description="Helical" evidence="1">
    <location>
        <begin position="12"/>
        <end position="33"/>
    </location>
</feature>
<name>A0A6C0RB00_9BACT</name>
<proteinExistence type="predicted"/>
<protein>
    <submittedName>
        <fullName evidence="2">Uncharacterized protein</fullName>
    </submittedName>
</protein>
<dbReference type="AlphaFoldDB" id="A0A6C0RB00"/>
<feature type="transmembrane region" description="Helical" evidence="1">
    <location>
        <begin position="39"/>
        <end position="66"/>
    </location>
</feature>
<dbReference type="EMBL" id="CP048409">
    <property type="protein sequence ID" value="QIA07122.1"/>
    <property type="molecule type" value="Genomic_DNA"/>
</dbReference>
<organism evidence="2 3">
    <name type="scientific">Draconibacterium halophilum</name>
    <dbReference type="NCBI Taxonomy" id="2706887"/>
    <lineage>
        <taxon>Bacteria</taxon>
        <taxon>Pseudomonadati</taxon>
        <taxon>Bacteroidota</taxon>
        <taxon>Bacteroidia</taxon>
        <taxon>Marinilabiliales</taxon>
        <taxon>Prolixibacteraceae</taxon>
        <taxon>Draconibacterium</taxon>
    </lineage>
</organism>
<evidence type="ECO:0000256" key="1">
    <source>
        <dbReference type="SAM" id="Phobius"/>
    </source>
</evidence>
<keyword evidence="1" id="KW-0472">Membrane</keyword>
<reference evidence="2 3" key="1">
    <citation type="submission" date="2020-02" db="EMBL/GenBank/DDBJ databases">
        <title>Genome sequencing for Draconibacterium sp. strain M1.</title>
        <authorList>
            <person name="Park S.-J."/>
        </authorList>
    </citation>
    <scope>NUCLEOTIDE SEQUENCE [LARGE SCALE GENOMIC DNA]</scope>
    <source>
        <strain evidence="2 3">M1</strain>
    </source>
</reference>
<dbReference type="RefSeq" id="WP_163345051.1">
    <property type="nucleotide sequence ID" value="NZ_CP048409.1"/>
</dbReference>
<evidence type="ECO:0000313" key="2">
    <source>
        <dbReference type="EMBL" id="QIA07122.1"/>
    </source>
</evidence>
<gene>
    <name evidence="2" type="ORF">G0Q07_04985</name>
</gene>